<dbReference type="PANTHER" id="PTHR43244">
    <property type="match status" value="1"/>
</dbReference>
<evidence type="ECO:0000313" key="3">
    <source>
        <dbReference type="EMBL" id="CAB4961609.1"/>
    </source>
</evidence>
<dbReference type="InterPro" id="IPR036661">
    <property type="entry name" value="Luciferase-like_sf"/>
</dbReference>
<reference evidence="4" key="1">
    <citation type="submission" date="2020-05" db="EMBL/GenBank/DDBJ databases">
        <authorList>
            <person name="Chiriac C."/>
            <person name="Salcher M."/>
            <person name="Ghai R."/>
            <person name="Kavagutti S V."/>
        </authorList>
    </citation>
    <scope>NUCLEOTIDE SEQUENCE</scope>
</reference>
<organism evidence="4">
    <name type="scientific">freshwater metagenome</name>
    <dbReference type="NCBI Taxonomy" id="449393"/>
    <lineage>
        <taxon>unclassified sequences</taxon>
        <taxon>metagenomes</taxon>
        <taxon>ecological metagenomes</taxon>
    </lineage>
</organism>
<keyword evidence="1" id="KW-0560">Oxidoreductase</keyword>
<dbReference type="SUPFAM" id="SSF51679">
    <property type="entry name" value="Bacterial luciferase-like"/>
    <property type="match status" value="1"/>
</dbReference>
<dbReference type="Pfam" id="PF00296">
    <property type="entry name" value="Bac_luciferase"/>
    <property type="match status" value="1"/>
</dbReference>
<sequence length="376" mass="41113">MRFGISFASHLKAVEVLPVAESLGYDVAWFYDTPAVNSDPFVVMAMCATVTERMDLGLGVAIPHLRMPHVLGTAMGTLNILAPGRILLGFGTGFTGALSIGTKPTPWAVLADHLKVARGWMAGEQVDMTVRGVARPVRHMHPDKGYMNIDDTIPIYVSAVGPKGIAVTGELADGFWTLSVDRRPDPELIGKKIDEVRQLATKRGAGRIPSALITAVAVQGEGEPLDSDRLRSFLGPWVTTYFHSMHAIFAEDGPQQREEWAQGSQLTAEDAPEVLKEAALEYFAEVIMTLPDEAPWSAQHTGHSTFVRPEEERFITADLINLLSIVGPAEQVIGEIRALEEAGLDEIVWQVVPGHEDEVERFGREVIAPYRERFGA</sequence>
<dbReference type="AlphaFoldDB" id="A0A6J7RGZ2"/>
<evidence type="ECO:0000259" key="2">
    <source>
        <dbReference type="Pfam" id="PF00296"/>
    </source>
</evidence>
<name>A0A6J7RGZ2_9ZZZZ</name>
<dbReference type="InterPro" id="IPR011251">
    <property type="entry name" value="Luciferase-like_dom"/>
</dbReference>
<gene>
    <name evidence="3" type="ORF">UFOPK3773_02028</name>
    <name evidence="4" type="ORF">UFOPK3992_02116</name>
</gene>
<dbReference type="EMBL" id="CAFBOZ010000405">
    <property type="protein sequence ID" value="CAB5027770.1"/>
    <property type="molecule type" value="Genomic_DNA"/>
</dbReference>
<dbReference type="GO" id="GO:0016705">
    <property type="term" value="F:oxidoreductase activity, acting on paired donors, with incorporation or reduction of molecular oxygen"/>
    <property type="evidence" value="ECO:0007669"/>
    <property type="project" value="InterPro"/>
</dbReference>
<accession>A0A6J7RGZ2</accession>
<dbReference type="PANTHER" id="PTHR43244:SF1">
    <property type="entry name" value="5,10-METHYLENETETRAHYDROMETHANOPTERIN REDUCTASE"/>
    <property type="match status" value="1"/>
</dbReference>
<proteinExistence type="predicted"/>
<dbReference type="InterPro" id="IPR050564">
    <property type="entry name" value="F420-G6PD/mer"/>
</dbReference>
<feature type="domain" description="Luciferase-like" evidence="2">
    <location>
        <begin position="13"/>
        <end position="345"/>
    </location>
</feature>
<protein>
    <submittedName>
        <fullName evidence="4">Unannotated protein</fullName>
    </submittedName>
</protein>
<evidence type="ECO:0000313" key="4">
    <source>
        <dbReference type="EMBL" id="CAB5027770.1"/>
    </source>
</evidence>
<evidence type="ECO:0000256" key="1">
    <source>
        <dbReference type="ARBA" id="ARBA00023002"/>
    </source>
</evidence>
<dbReference type="Gene3D" id="3.20.20.30">
    <property type="entry name" value="Luciferase-like domain"/>
    <property type="match status" value="1"/>
</dbReference>
<dbReference type="EMBL" id="CAFBNF010000303">
    <property type="protein sequence ID" value="CAB4961609.1"/>
    <property type="molecule type" value="Genomic_DNA"/>
</dbReference>